<name>A0A377FRR3_9BACL</name>
<dbReference type="AlphaFoldDB" id="A0A377FRR3"/>
<dbReference type="RefSeq" id="WP_029334567.1">
    <property type="nucleotide sequence ID" value="NZ_UGGP01000001.1"/>
</dbReference>
<organism evidence="2 3">
    <name type="scientific">Exiguobacterium aurantiacum</name>
    <dbReference type="NCBI Taxonomy" id="33987"/>
    <lineage>
        <taxon>Bacteria</taxon>
        <taxon>Bacillati</taxon>
        <taxon>Bacillota</taxon>
        <taxon>Bacilli</taxon>
        <taxon>Bacillales</taxon>
        <taxon>Bacillales Family XII. Incertae Sedis</taxon>
        <taxon>Exiguobacterium</taxon>
    </lineage>
</organism>
<evidence type="ECO:0000313" key="2">
    <source>
        <dbReference type="EMBL" id="STO07517.1"/>
    </source>
</evidence>
<reference evidence="2 3" key="1">
    <citation type="submission" date="2018-06" db="EMBL/GenBank/DDBJ databases">
        <authorList>
            <consortium name="Pathogen Informatics"/>
            <person name="Doyle S."/>
        </authorList>
    </citation>
    <scope>NUCLEOTIDE SEQUENCE [LARGE SCALE GENOMIC DNA]</scope>
    <source>
        <strain evidence="2 3">NCTC13163</strain>
    </source>
</reference>
<accession>A0A377FRR3</accession>
<gene>
    <name evidence="2" type="ORF">NCTC13163_00864</name>
</gene>
<sequence>MSEKKVKPESAKKRRYFVYGPEGAYDEYVERDPKLEAYVEDDAPVEDGPDPYEEEDLKSRG</sequence>
<evidence type="ECO:0000313" key="3">
    <source>
        <dbReference type="Proteomes" id="UP000254060"/>
    </source>
</evidence>
<evidence type="ECO:0000256" key="1">
    <source>
        <dbReference type="SAM" id="MobiDB-lite"/>
    </source>
</evidence>
<proteinExistence type="predicted"/>
<protein>
    <submittedName>
        <fullName evidence="2">Uncharacterized protein</fullName>
    </submittedName>
</protein>
<dbReference type="Proteomes" id="UP000254060">
    <property type="component" value="Unassembled WGS sequence"/>
</dbReference>
<dbReference type="EMBL" id="UGGP01000001">
    <property type="protein sequence ID" value="STO07517.1"/>
    <property type="molecule type" value="Genomic_DNA"/>
</dbReference>
<dbReference type="OrthoDB" id="2354763at2"/>
<feature type="region of interest" description="Disordered" evidence="1">
    <location>
        <begin position="38"/>
        <end position="61"/>
    </location>
</feature>